<evidence type="ECO:0000259" key="3">
    <source>
        <dbReference type="Pfam" id="PF07553"/>
    </source>
</evidence>
<feature type="region of interest" description="Disordered" evidence="1">
    <location>
        <begin position="72"/>
        <end position="103"/>
    </location>
</feature>
<dbReference type="OrthoDB" id="1669102at2"/>
<evidence type="ECO:0000313" key="4">
    <source>
        <dbReference type="EMBL" id="PNZ24638.1"/>
    </source>
</evidence>
<evidence type="ECO:0000256" key="1">
    <source>
        <dbReference type="SAM" id="MobiDB-lite"/>
    </source>
</evidence>
<dbReference type="InterPro" id="IPR011434">
    <property type="entry name" value="Ltp-like_HTH"/>
</dbReference>
<dbReference type="EMBL" id="PPRF01000111">
    <property type="protein sequence ID" value="PNZ24638.1"/>
    <property type="molecule type" value="Genomic_DNA"/>
</dbReference>
<gene>
    <name evidence="4" type="ORF">CD122_10830</name>
</gene>
<dbReference type="AlphaFoldDB" id="A0A2K3YHC5"/>
<sequence>MSNNPTELRNEELRKRQQEQYEEWQKKEASSSKKWWFIGCGGCGGCLVIIILLAIALTTFTGAVIDTVQKQQEQTKSTQDSTAQKPLLGLDDSPYNKEKNNDANEALENAKIYSELYMSKQSIYDQLTSRYGDYFSPEAAQYAIDNLQVDYKENAVKKAESYHEDGKMSKAEIYDQLTSQFGEKFTEEEAQYAVDQLVE</sequence>
<protein>
    <recommendedName>
        <fullName evidence="3">Putative host cell surface-exposed lipoprotein Ltp-like HTH region domain-containing protein</fullName>
    </recommendedName>
</protein>
<feature type="domain" description="Putative host cell surface-exposed lipoprotein Ltp-like HTH region" evidence="3">
    <location>
        <begin position="104"/>
        <end position="147"/>
    </location>
</feature>
<dbReference type="Pfam" id="PF07553">
    <property type="entry name" value="Lipoprotein_Ltp"/>
    <property type="match status" value="2"/>
</dbReference>
<feature type="transmembrane region" description="Helical" evidence="2">
    <location>
        <begin position="35"/>
        <end position="65"/>
    </location>
</feature>
<name>A0A2K3YHC5_9STAP</name>
<comment type="caution">
    <text evidence="4">The sequence shown here is derived from an EMBL/GenBank/DDBJ whole genome shotgun (WGS) entry which is preliminary data.</text>
</comment>
<feature type="compositionally biased region" description="Polar residues" evidence="1">
    <location>
        <begin position="72"/>
        <end position="84"/>
    </location>
</feature>
<keyword evidence="2" id="KW-0812">Transmembrane</keyword>
<dbReference type="Gene3D" id="1.10.10.10">
    <property type="entry name" value="Winged helix-like DNA-binding domain superfamily/Winged helix DNA-binding domain"/>
    <property type="match status" value="2"/>
</dbReference>
<reference evidence="4 5" key="1">
    <citation type="submission" date="2017-08" db="EMBL/GenBank/DDBJ databases">
        <title>Draft genome sequences of 64 type strains of genus Staph aureus.</title>
        <authorList>
            <person name="Cole K."/>
            <person name="Golubchik T."/>
            <person name="Russell J."/>
            <person name="Foster D."/>
            <person name="Llewelyn M."/>
            <person name="Wilson D."/>
            <person name="Crook D."/>
            <person name="Paul J."/>
        </authorList>
    </citation>
    <scope>NUCLEOTIDE SEQUENCE [LARGE SCALE GENOMIC DNA]</scope>
    <source>
        <strain evidence="4 5">DSM 21968</strain>
    </source>
</reference>
<organism evidence="4 5">
    <name type="scientific">Staphylococcus rostri</name>
    <dbReference type="NCBI Taxonomy" id="522262"/>
    <lineage>
        <taxon>Bacteria</taxon>
        <taxon>Bacillati</taxon>
        <taxon>Bacillota</taxon>
        <taxon>Bacilli</taxon>
        <taxon>Bacillales</taxon>
        <taxon>Staphylococcaceae</taxon>
        <taxon>Staphylococcus</taxon>
    </lineage>
</organism>
<dbReference type="InterPro" id="IPR036388">
    <property type="entry name" value="WH-like_DNA-bd_sf"/>
</dbReference>
<feature type="domain" description="Putative host cell surface-exposed lipoprotein Ltp-like HTH region" evidence="3">
    <location>
        <begin position="150"/>
        <end position="197"/>
    </location>
</feature>
<accession>A0A2K3YHC5</accession>
<evidence type="ECO:0000313" key="5">
    <source>
        <dbReference type="Proteomes" id="UP000242752"/>
    </source>
</evidence>
<dbReference type="RefSeq" id="WP_103358963.1">
    <property type="nucleotide sequence ID" value="NZ_CP113107.1"/>
</dbReference>
<keyword evidence="2" id="KW-1133">Transmembrane helix</keyword>
<keyword evidence="2" id="KW-0472">Membrane</keyword>
<proteinExistence type="predicted"/>
<evidence type="ECO:0000256" key="2">
    <source>
        <dbReference type="SAM" id="Phobius"/>
    </source>
</evidence>
<keyword evidence="5" id="KW-1185">Reference proteome</keyword>
<dbReference type="Proteomes" id="UP000242752">
    <property type="component" value="Unassembled WGS sequence"/>
</dbReference>